<evidence type="ECO:0000256" key="6">
    <source>
        <dbReference type="ARBA" id="ARBA00023016"/>
    </source>
</evidence>
<protein>
    <recommendedName>
        <fullName evidence="2 8">Chaperone protein DnaK</fullName>
    </recommendedName>
    <alternativeName>
        <fullName evidence="8">HSP70</fullName>
    </alternativeName>
    <alternativeName>
        <fullName evidence="8">Heat shock 70 kDa protein</fullName>
    </alternativeName>
    <alternativeName>
        <fullName evidence="8">Heat shock protein 70</fullName>
    </alternativeName>
</protein>
<dbReference type="GO" id="GO:0051082">
    <property type="term" value="F:unfolded protein binding"/>
    <property type="evidence" value="ECO:0007669"/>
    <property type="project" value="InterPro"/>
</dbReference>
<dbReference type="AlphaFoldDB" id="A0A1H9UJJ2"/>
<feature type="compositionally biased region" description="Acidic residues" evidence="11">
    <location>
        <begin position="621"/>
        <end position="635"/>
    </location>
</feature>
<dbReference type="PROSITE" id="PS00329">
    <property type="entry name" value="HSP70_2"/>
    <property type="match status" value="1"/>
</dbReference>
<dbReference type="Gene3D" id="3.90.640.10">
    <property type="entry name" value="Actin, Chain A, domain 4"/>
    <property type="match status" value="1"/>
</dbReference>
<evidence type="ECO:0000313" key="12">
    <source>
        <dbReference type="EMBL" id="SES09307.1"/>
    </source>
</evidence>
<name>A0A1H9UJJ2_9RHOB</name>
<dbReference type="OrthoDB" id="9766019at2"/>
<reference evidence="12 13" key="1">
    <citation type="submission" date="2016-10" db="EMBL/GenBank/DDBJ databases">
        <authorList>
            <person name="de Groot N.N."/>
        </authorList>
    </citation>
    <scope>NUCLEOTIDE SEQUENCE [LARGE SCALE GENOMIC DNA]</scope>
    <source>
        <strain evidence="12 13">DSM 23042</strain>
    </source>
</reference>
<evidence type="ECO:0000256" key="1">
    <source>
        <dbReference type="ARBA" id="ARBA00007381"/>
    </source>
</evidence>
<keyword evidence="4 8" id="KW-0547">Nucleotide-binding</keyword>
<evidence type="ECO:0000256" key="7">
    <source>
        <dbReference type="ARBA" id="ARBA00023186"/>
    </source>
</evidence>
<feature type="region of interest" description="Disordered" evidence="11">
    <location>
        <begin position="595"/>
        <end position="641"/>
    </location>
</feature>
<evidence type="ECO:0000256" key="4">
    <source>
        <dbReference type="ARBA" id="ARBA00022741"/>
    </source>
</evidence>
<evidence type="ECO:0000313" key="13">
    <source>
        <dbReference type="Proteomes" id="UP000198885"/>
    </source>
</evidence>
<evidence type="ECO:0000256" key="3">
    <source>
        <dbReference type="ARBA" id="ARBA00022553"/>
    </source>
</evidence>
<feature type="coiled-coil region" evidence="10">
    <location>
        <begin position="246"/>
        <end position="273"/>
    </location>
</feature>
<dbReference type="GO" id="GO:0005524">
    <property type="term" value="F:ATP binding"/>
    <property type="evidence" value="ECO:0007669"/>
    <property type="project" value="UniProtKB-UniRule"/>
</dbReference>
<comment type="function">
    <text evidence="8">Acts as a chaperone.</text>
</comment>
<dbReference type="FunFam" id="3.90.640.10:FF:000003">
    <property type="entry name" value="Molecular chaperone DnaK"/>
    <property type="match status" value="1"/>
</dbReference>
<comment type="induction">
    <text evidence="8">By stress conditions e.g. heat shock.</text>
</comment>
<dbReference type="GO" id="GO:0140662">
    <property type="term" value="F:ATP-dependent protein folding chaperone"/>
    <property type="evidence" value="ECO:0007669"/>
    <property type="project" value="InterPro"/>
</dbReference>
<keyword evidence="6 8" id="KW-0346">Stress response</keyword>
<dbReference type="InterPro" id="IPR029047">
    <property type="entry name" value="HSP70_peptide-bd_sf"/>
</dbReference>
<organism evidence="12 13">
    <name type="scientific">Tranquillimonas rosea</name>
    <dbReference type="NCBI Taxonomy" id="641238"/>
    <lineage>
        <taxon>Bacteria</taxon>
        <taxon>Pseudomonadati</taxon>
        <taxon>Pseudomonadota</taxon>
        <taxon>Alphaproteobacteria</taxon>
        <taxon>Rhodobacterales</taxon>
        <taxon>Roseobacteraceae</taxon>
        <taxon>Tranquillimonas</taxon>
    </lineage>
</organism>
<dbReference type="SUPFAM" id="SSF53067">
    <property type="entry name" value="Actin-like ATPase domain"/>
    <property type="match status" value="2"/>
</dbReference>
<gene>
    <name evidence="8" type="primary">dnaK</name>
    <name evidence="12" type="ORF">SAMN04490244_105309</name>
</gene>
<sequence length="641" mass="69579">MGKVIGIDLGTTNSCVAIMDGSQPRVIENAEGARTTPSIVAFTDDERLVGQSAKRQAVTNPTNTVFAVKRLVGRRLEDEQITKDKKNLPFQIVDGGQGDAWVEVKGDKYSPSQISAFILQKMKETAESYLGEEVDQAVITVPAYFNDQQRQATKDAGKIAGLEVLRIINEPTAAALAYGLDKKDSKTIAVYDLGGGTFDITILEIDDGLFEVKSTNGDTFLGGEDFDMRIVNYLAEEFKKEHGVDLTQDKMALQRLKEAAEKAKIELSAASQTEINQPFISMDKDTGSPLHMVMKLTRAKLESLVGDLIKNSINPCKAALKDAGVSVDDVDEVVMVGGMTRMPKVYEEVSKFFGKEPHKGVNPDEVVALGAAIQAGVLQGDVKDVVLLDVTPLSLGIETLGGVFTRLIDRNTTIPTKKSQIFSTAEDNQNAVTIRVFQGEREMAADNKMLGQFNLEDIPPAPRGMPQIEVTFDIDANGIVSVSAKDKGTNKEQKITIQASGGLSEEDIERMVHDAEENAEADKNRREVIEARNQAESLIHSTEKSMEEHSDKVDPSTIEAIELAIANLKETLESEDAGKIKSGIQNVTEASMKLGEAIYNSEQAKSEGGEDPEGGNSDGNGDQDDIVDADFEDLDDDKRAS</sequence>
<dbReference type="HAMAP" id="MF_00332">
    <property type="entry name" value="DnaK"/>
    <property type="match status" value="1"/>
</dbReference>
<evidence type="ECO:0000256" key="5">
    <source>
        <dbReference type="ARBA" id="ARBA00022840"/>
    </source>
</evidence>
<dbReference type="PANTHER" id="PTHR19375">
    <property type="entry name" value="HEAT SHOCK PROTEIN 70KDA"/>
    <property type="match status" value="1"/>
</dbReference>
<keyword evidence="5 8" id="KW-0067">ATP-binding</keyword>
<dbReference type="SUPFAM" id="SSF100934">
    <property type="entry name" value="Heat shock protein 70kD (HSP70), C-terminal subdomain"/>
    <property type="match status" value="1"/>
</dbReference>
<comment type="similarity">
    <text evidence="1 8 9">Belongs to the heat shock protein 70 family.</text>
</comment>
<dbReference type="FunFam" id="2.60.34.10:FF:000014">
    <property type="entry name" value="Chaperone protein DnaK HSP70"/>
    <property type="match status" value="1"/>
</dbReference>
<dbReference type="Proteomes" id="UP000198885">
    <property type="component" value="Unassembled WGS sequence"/>
</dbReference>
<keyword evidence="10" id="KW-0175">Coiled coil</keyword>
<feature type="coiled-coil region" evidence="10">
    <location>
        <begin position="505"/>
        <end position="552"/>
    </location>
</feature>
<dbReference type="STRING" id="641238.SAMN04490244_105309"/>
<proteinExistence type="evidence at transcript level"/>
<dbReference type="PRINTS" id="PR00301">
    <property type="entry name" value="HEATSHOCK70"/>
</dbReference>
<keyword evidence="3 8" id="KW-0597">Phosphoprotein</keyword>
<dbReference type="InterPro" id="IPR029048">
    <property type="entry name" value="HSP70_C_sf"/>
</dbReference>
<dbReference type="FunFam" id="3.30.420.40:FF:000004">
    <property type="entry name" value="Molecular chaperone DnaK"/>
    <property type="match status" value="1"/>
</dbReference>
<dbReference type="Pfam" id="PF00012">
    <property type="entry name" value="HSP70"/>
    <property type="match status" value="1"/>
</dbReference>
<accession>A0A1H9UJJ2</accession>
<dbReference type="PROSITE" id="PS01036">
    <property type="entry name" value="HSP70_3"/>
    <property type="match status" value="1"/>
</dbReference>
<dbReference type="RefSeq" id="WP_092693336.1">
    <property type="nucleotide sequence ID" value="NZ_CBDDGO010000004.1"/>
</dbReference>
<dbReference type="Gene3D" id="1.20.1270.10">
    <property type="match status" value="1"/>
</dbReference>
<dbReference type="Gene3D" id="2.60.34.10">
    <property type="entry name" value="Substrate Binding Domain Of DNAk, Chain A, domain 1"/>
    <property type="match status" value="1"/>
</dbReference>
<dbReference type="NCBIfam" id="NF001413">
    <property type="entry name" value="PRK00290.1"/>
    <property type="match status" value="1"/>
</dbReference>
<dbReference type="InterPro" id="IPR012725">
    <property type="entry name" value="Chaperone_DnaK"/>
</dbReference>
<dbReference type="InterPro" id="IPR013126">
    <property type="entry name" value="Hsp_70_fam"/>
</dbReference>
<keyword evidence="7 8" id="KW-0143">Chaperone</keyword>
<dbReference type="InterPro" id="IPR043129">
    <property type="entry name" value="ATPase_NBD"/>
</dbReference>
<keyword evidence="13" id="KW-1185">Reference proteome</keyword>
<evidence type="ECO:0000256" key="8">
    <source>
        <dbReference type="HAMAP-Rule" id="MF_00332"/>
    </source>
</evidence>
<dbReference type="NCBIfam" id="TIGR02350">
    <property type="entry name" value="prok_dnaK"/>
    <property type="match status" value="1"/>
</dbReference>
<evidence type="ECO:0000256" key="2">
    <source>
        <dbReference type="ARBA" id="ARBA00014415"/>
    </source>
</evidence>
<dbReference type="NCBIfam" id="NF003520">
    <property type="entry name" value="PRK05183.1"/>
    <property type="match status" value="1"/>
</dbReference>
<feature type="modified residue" description="Phosphothreonine; by autocatalysis" evidence="8">
    <location>
        <position position="197"/>
    </location>
</feature>
<dbReference type="EMBL" id="FOGU01000005">
    <property type="protein sequence ID" value="SES09307.1"/>
    <property type="molecule type" value="Genomic_DNA"/>
</dbReference>
<dbReference type="InterPro" id="IPR018181">
    <property type="entry name" value="Heat_shock_70_CS"/>
</dbReference>
<dbReference type="Gene3D" id="3.30.420.40">
    <property type="match status" value="2"/>
</dbReference>
<dbReference type="FunFam" id="1.20.1270.10:FF:000001">
    <property type="entry name" value="Molecular chaperone DnaK"/>
    <property type="match status" value="1"/>
</dbReference>
<evidence type="ECO:0000256" key="9">
    <source>
        <dbReference type="RuleBase" id="RU003322"/>
    </source>
</evidence>
<evidence type="ECO:0000256" key="11">
    <source>
        <dbReference type="SAM" id="MobiDB-lite"/>
    </source>
</evidence>
<dbReference type="SUPFAM" id="SSF100920">
    <property type="entry name" value="Heat shock protein 70kD (HSP70), peptide-binding domain"/>
    <property type="match status" value="1"/>
</dbReference>
<evidence type="ECO:0000256" key="10">
    <source>
        <dbReference type="SAM" id="Coils"/>
    </source>
</evidence>
<dbReference type="PROSITE" id="PS00297">
    <property type="entry name" value="HSP70_1"/>
    <property type="match status" value="1"/>
</dbReference>